<dbReference type="Proteomes" id="UP000485058">
    <property type="component" value="Unassembled WGS sequence"/>
</dbReference>
<organism evidence="1 2">
    <name type="scientific">Haematococcus lacustris</name>
    <name type="common">Green alga</name>
    <name type="synonym">Haematococcus pluvialis</name>
    <dbReference type="NCBI Taxonomy" id="44745"/>
    <lineage>
        <taxon>Eukaryota</taxon>
        <taxon>Viridiplantae</taxon>
        <taxon>Chlorophyta</taxon>
        <taxon>core chlorophytes</taxon>
        <taxon>Chlorophyceae</taxon>
        <taxon>CS clade</taxon>
        <taxon>Chlamydomonadales</taxon>
        <taxon>Haematococcaceae</taxon>
        <taxon>Haematococcus</taxon>
    </lineage>
</organism>
<sequence>MRLSYALPFNAKLGNITLAAMNAPAMLLTGKFCLLAGPLSVIEDDSALYVAVAAIYTENPSARCYFLLAKAVYANSCWMMTGSARRSSRRISCVTKVAR</sequence>
<name>A0A6A0AFD3_HAELA</name>
<dbReference type="EMBL" id="BLLF01005272">
    <property type="protein sequence ID" value="GFH30991.1"/>
    <property type="molecule type" value="Genomic_DNA"/>
</dbReference>
<evidence type="ECO:0000313" key="1">
    <source>
        <dbReference type="EMBL" id="GFH30991.1"/>
    </source>
</evidence>
<keyword evidence="2" id="KW-1185">Reference proteome</keyword>
<proteinExistence type="predicted"/>
<protein>
    <submittedName>
        <fullName evidence="1">Uncharacterized protein</fullName>
    </submittedName>
</protein>
<accession>A0A6A0AFD3</accession>
<gene>
    <name evidence="1" type="ORF">HaLaN_29932</name>
</gene>
<comment type="caution">
    <text evidence="1">The sequence shown here is derived from an EMBL/GenBank/DDBJ whole genome shotgun (WGS) entry which is preliminary data.</text>
</comment>
<reference evidence="1 2" key="1">
    <citation type="submission" date="2020-02" db="EMBL/GenBank/DDBJ databases">
        <title>Draft genome sequence of Haematococcus lacustris strain NIES-144.</title>
        <authorList>
            <person name="Morimoto D."/>
            <person name="Nakagawa S."/>
            <person name="Yoshida T."/>
            <person name="Sawayama S."/>
        </authorList>
    </citation>
    <scope>NUCLEOTIDE SEQUENCE [LARGE SCALE GENOMIC DNA]</scope>
    <source>
        <strain evidence="1 2">NIES-144</strain>
    </source>
</reference>
<dbReference type="AlphaFoldDB" id="A0A6A0AFD3"/>
<evidence type="ECO:0000313" key="2">
    <source>
        <dbReference type="Proteomes" id="UP000485058"/>
    </source>
</evidence>